<dbReference type="PANTHER" id="PTHR11351">
    <property type="entry name" value="ACYL-COA DESATURASE"/>
    <property type="match status" value="1"/>
</dbReference>
<evidence type="ECO:0000313" key="14">
    <source>
        <dbReference type="Proteomes" id="UP000035579"/>
    </source>
</evidence>
<dbReference type="GO" id="GO:0016020">
    <property type="term" value="C:membrane"/>
    <property type="evidence" value="ECO:0007669"/>
    <property type="project" value="UniProtKB-SubCell"/>
</dbReference>
<dbReference type="Proteomes" id="UP000256345">
    <property type="component" value="Unassembled WGS sequence"/>
</dbReference>
<keyword evidence="5 10" id="KW-1133">Transmembrane helix</keyword>
<proteinExistence type="inferred from homology"/>
<evidence type="ECO:0000313" key="15">
    <source>
        <dbReference type="Proteomes" id="UP000256345"/>
    </source>
</evidence>
<evidence type="ECO:0000256" key="6">
    <source>
        <dbReference type="ARBA" id="ARBA00023002"/>
    </source>
</evidence>
<evidence type="ECO:0000256" key="4">
    <source>
        <dbReference type="ARBA" id="ARBA00022832"/>
    </source>
</evidence>
<keyword evidence="6" id="KW-0560">Oxidoreductase</keyword>
<comment type="subcellular location">
    <subcellularLocation>
        <location evidence="1">Membrane</location>
        <topology evidence="1">Multi-pass membrane protein</topology>
    </subcellularLocation>
</comment>
<gene>
    <name evidence="12" type="ORF">AA314_08487</name>
    <name evidence="13" type="ORF">ATI61_105173</name>
</gene>
<dbReference type="EMBL" id="QUMU01000005">
    <property type="protein sequence ID" value="REG31846.1"/>
    <property type="molecule type" value="Genomic_DNA"/>
</dbReference>
<dbReference type="KEGG" id="age:AA314_08487"/>
<dbReference type="RefSeq" id="WP_047860037.1">
    <property type="nucleotide sequence ID" value="NZ_CP011509.1"/>
</dbReference>
<dbReference type="PANTHER" id="PTHR11351:SF33">
    <property type="entry name" value="DELTA-9 FATTY ACID DESATURASE, DESA"/>
    <property type="match status" value="1"/>
</dbReference>
<sequence length="271" mass="30130">MYLAACFAVFAIAYLLNILTITVGYHRGLAHKAVRMHPVLRAWVIHGGNWLTGLDPKAWVVMHRLHHEHSDTPLDPHSPLNVGILGIALEQLRSYERVIVGLLKNDPAYTRYAKDLDFPLNVLNRTNRWYLPYVVHGVVGLGLALGVGWLLGASYFLGMMSHPVQGGLVNSLGHAMGPRNFETADNSRNNHFAAWLIFGEGFQNNHHAYPGSASFSYHRHEVDLGYGACVMLEKLGLARINRAYLIPRARSEAAAQPVPVMVEQLEAEARS</sequence>
<keyword evidence="8" id="KW-0443">Lipid metabolism</keyword>
<dbReference type="PRINTS" id="PR00075">
    <property type="entry name" value="FACDDSATRASE"/>
</dbReference>
<reference evidence="13 15" key="2">
    <citation type="submission" date="2018-08" db="EMBL/GenBank/DDBJ databases">
        <title>Genomic Encyclopedia of Archaeal and Bacterial Type Strains, Phase II (KMG-II): from individual species to whole genera.</title>
        <authorList>
            <person name="Goeker M."/>
        </authorList>
    </citation>
    <scope>NUCLEOTIDE SEQUENCE [LARGE SCALE GENOMIC DNA]</scope>
    <source>
        <strain evidence="13 15">DSM 2261</strain>
    </source>
</reference>
<dbReference type="GO" id="GO:0006631">
    <property type="term" value="P:fatty acid metabolic process"/>
    <property type="evidence" value="ECO:0007669"/>
    <property type="project" value="UniProtKB-KW"/>
</dbReference>
<evidence type="ECO:0000256" key="8">
    <source>
        <dbReference type="ARBA" id="ARBA00023098"/>
    </source>
</evidence>
<evidence type="ECO:0000256" key="2">
    <source>
        <dbReference type="ARBA" id="ARBA00008749"/>
    </source>
</evidence>
<evidence type="ECO:0000256" key="3">
    <source>
        <dbReference type="ARBA" id="ARBA00022692"/>
    </source>
</evidence>
<evidence type="ECO:0000256" key="10">
    <source>
        <dbReference type="SAM" id="Phobius"/>
    </source>
</evidence>
<accession>A0AAC8QGV2</accession>
<keyword evidence="9 10" id="KW-0472">Membrane</keyword>
<evidence type="ECO:0000313" key="12">
    <source>
        <dbReference type="EMBL" id="AKJ06861.1"/>
    </source>
</evidence>
<evidence type="ECO:0000259" key="11">
    <source>
        <dbReference type="Pfam" id="PF00487"/>
    </source>
</evidence>
<evidence type="ECO:0000256" key="7">
    <source>
        <dbReference type="ARBA" id="ARBA00023004"/>
    </source>
</evidence>
<protein>
    <submittedName>
        <fullName evidence="12">Fatty acid desaturase</fullName>
    </submittedName>
    <submittedName>
        <fullName evidence="13">Stearoyl-CoA desaturase (Delta-9 desaturase)</fullName>
    </submittedName>
</protein>
<organism evidence="12 14">
    <name type="scientific">Archangium gephyra</name>
    <dbReference type="NCBI Taxonomy" id="48"/>
    <lineage>
        <taxon>Bacteria</taxon>
        <taxon>Pseudomonadati</taxon>
        <taxon>Myxococcota</taxon>
        <taxon>Myxococcia</taxon>
        <taxon>Myxococcales</taxon>
        <taxon>Cystobacterineae</taxon>
        <taxon>Archangiaceae</taxon>
        <taxon>Archangium</taxon>
    </lineage>
</organism>
<dbReference type="GO" id="GO:0016717">
    <property type="term" value="F:oxidoreductase activity, acting on paired donors, with oxidation of a pair of donors resulting in the reduction of molecular oxygen to two molecules of water"/>
    <property type="evidence" value="ECO:0007669"/>
    <property type="project" value="InterPro"/>
</dbReference>
<reference evidence="12 14" key="1">
    <citation type="submission" date="2015-05" db="EMBL/GenBank/DDBJ databases">
        <title>Genome assembly of Archangium gephyra DSM 2261.</title>
        <authorList>
            <person name="Sharma G."/>
            <person name="Subramanian S."/>
        </authorList>
    </citation>
    <scope>NUCLEOTIDE SEQUENCE [LARGE SCALE GENOMIC DNA]</scope>
    <source>
        <strain evidence="12 14">DSM 2261</strain>
    </source>
</reference>
<dbReference type="CDD" id="cd03505">
    <property type="entry name" value="Delta9-FADS-like"/>
    <property type="match status" value="1"/>
</dbReference>
<name>A0AAC8QGV2_9BACT</name>
<keyword evidence="7" id="KW-0408">Iron</keyword>
<dbReference type="Pfam" id="PF00487">
    <property type="entry name" value="FA_desaturase"/>
    <property type="match status" value="1"/>
</dbReference>
<dbReference type="EMBL" id="CP011509">
    <property type="protein sequence ID" value="AKJ06861.1"/>
    <property type="molecule type" value="Genomic_DNA"/>
</dbReference>
<keyword evidence="3 10" id="KW-0812">Transmembrane</keyword>
<dbReference type="InterPro" id="IPR005804">
    <property type="entry name" value="FA_desaturase_dom"/>
</dbReference>
<dbReference type="InterPro" id="IPR015876">
    <property type="entry name" value="Acyl-CoA_DS"/>
</dbReference>
<keyword evidence="4" id="KW-0276">Fatty acid metabolism</keyword>
<feature type="transmembrane region" description="Helical" evidence="10">
    <location>
        <begin position="130"/>
        <end position="151"/>
    </location>
</feature>
<evidence type="ECO:0000313" key="13">
    <source>
        <dbReference type="EMBL" id="REG31846.1"/>
    </source>
</evidence>
<comment type="similarity">
    <text evidence="2">Belongs to the fatty acid desaturase type 2 family.</text>
</comment>
<dbReference type="Proteomes" id="UP000035579">
    <property type="component" value="Chromosome"/>
</dbReference>
<evidence type="ECO:0000256" key="9">
    <source>
        <dbReference type="ARBA" id="ARBA00023136"/>
    </source>
</evidence>
<evidence type="ECO:0000256" key="1">
    <source>
        <dbReference type="ARBA" id="ARBA00004141"/>
    </source>
</evidence>
<dbReference type="AlphaFoldDB" id="A0AAC8QGV2"/>
<evidence type="ECO:0000256" key="5">
    <source>
        <dbReference type="ARBA" id="ARBA00022989"/>
    </source>
</evidence>
<feature type="domain" description="Fatty acid desaturase" evidence="11">
    <location>
        <begin position="9"/>
        <end position="218"/>
    </location>
</feature>
<keyword evidence="15" id="KW-1185">Reference proteome</keyword>